<protein>
    <submittedName>
        <fullName evidence="1">Uncharacterized protein</fullName>
    </submittedName>
</protein>
<sequence length="166" mass="18840">MPATLHDLYVSINNSQPWTGARFVLRQVFGRLQSDLETDMQTTDWSIPLIWLFTELVESTSSPLLMSQKTSIRTPDWNCPAIERLLKSRSQIMKISAPLSVHTTTLDTIEVMVRSEYLFFHKNLHILVSFTFSVAPTIDGTADSCQSDRLTTLLDDVNIHRGVQTV</sequence>
<evidence type="ECO:0000313" key="2">
    <source>
        <dbReference type="Proteomes" id="UP000676310"/>
    </source>
</evidence>
<organism evidence="1 2">
    <name type="scientific">Alternaria atra</name>
    <dbReference type="NCBI Taxonomy" id="119953"/>
    <lineage>
        <taxon>Eukaryota</taxon>
        <taxon>Fungi</taxon>
        <taxon>Dikarya</taxon>
        <taxon>Ascomycota</taxon>
        <taxon>Pezizomycotina</taxon>
        <taxon>Dothideomycetes</taxon>
        <taxon>Pleosporomycetidae</taxon>
        <taxon>Pleosporales</taxon>
        <taxon>Pleosporineae</taxon>
        <taxon>Pleosporaceae</taxon>
        <taxon>Alternaria</taxon>
        <taxon>Alternaria sect. Ulocladioides</taxon>
    </lineage>
</organism>
<dbReference type="Proteomes" id="UP000676310">
    <property type="component" value="Unassembled WGS sequence"/>
</dbReference>
<evidence type="ECO:0000313" key="1">
    <source>
        <dbReference type="EMBL" id="CAG5161974.1"/>
    </source>
</evidence>
<dbReference type="OrthoDB" id="3686919at2759"/>
<dbReference type="GeneID" id="67017990"/>
<reference evidence="1" key="1">
    <citation type="submission" date="2021-05" db="EMBL/GenBank/DDBJ databases">
        <authorList>
            <person name="Stam R."/>
        </authorList>
    </citation>
    <scope>NUCLEOTIDE SEQUENCE</scope>
    <source>
        <strain evidence="1">CS162</strain>
    </source>
</reference>
<proteinExistence type="predicted"/>
<comment type="caution">
    <text evidence="1">The sequence shown here is derived from an EMBL/GenBank/DDBJ whole genome shotgun (WGS) entry which is preliminary data.</text>
</comment>
<dbReference type="AlphaFoldDB" id="A0A8J2N0J1"/>
<keyword evidence="2" id="KW-1185">Reference proteome</keyword>
<name>A0A8J2N0J1_9PLEO</name>
<dbReference type="RefSeq" id="XP_043169690.1">
    <property type="nucleotide sequence ID" value="XM_043313755.1"/>
</dbReference>
<dbReference type="EMBL" id="CAJRGZ010000019">
    <property type="protein sequence ID" value="CAG5161974.1"/>
    <property type="molecule type" value="Genomic_DNA"/>
</dbReference>
<gene>
    <name evidence="1" type="ORF">ALTATR162_LOCUS6134</name>
</gene>
<accession>A0A8J2N0J1</accession>